<protein>
    <submittedName>
        <fullName evidence="1">Uncharacterized protein</fullName>
    </submittedName>
</protein>
<dbReference type="EMBL" id="NFZW01000009">
    <property type="protein sequence ID" value="RFA36526.1"/>
    <property type="molecule type" value="Genomic_DNA"/>
</dbReference>
<reference evidence="2" key="1">
    <citation type="submission" date="2017-05" db="EMBL/GenBank/DDBJ databases">
        <authorList>
            <person name="Sharma S."/>
            <person name="Sidhu C."/>
            <person name="Pinnaka A.K."/>
        </authorList>
    </citation>
    <scope>NUCLEOTIDE SEQUENCE [LARGE SCALE GENOMIC DNA]</scope>
    <source>
        <strain evidence="2">AK93</strain>
    </source>
</reference>
<evidence type="ECO:0000313" key="2">
    <source>
        <dbReference type="Proteomes" id="UP000256763"/>
    </source>
</evidence>
<dbReference type="AlphaFoldDB" id="A0A3E0WWY7"/>
<dbReference type="OrthoDB" id="6631120at2"/>
<proteinExistence type="predicted"/>
<organism evidence="1 2">
    <name type="scientific">Alkalilimnicola ehrlichii</name>
    <dbReference type="NCBI Taxonomy" id="351052"/>
    <lineage>
        <taxon>Bacteria</taxon>
        <taxon>Pseudomonadati</taxon>
        <taxon>Pseudomonadota</taxon>
        <taxon>Gammaproteobacteria</taxon>
        <taxon>Chromatiales</taxon>
        <taxon>Ectothiorhodospiraceae</taxon>
        <taxon>Alkalilimnicola</taxon>
    </lineage>
</organism>
<accession>A0A3E0WWY7</accession>
<sequence length="320" mass="35828">MTKGLKMDEARRDGFGERIFPIKELCKELNGTLRCKNCNAQVQYVSSYTKESSKRPVAAYLKLWQGAEHEQSCPFTVKGAVEQLVATSESVEGADPLMVLQSDGNYLFRMNVLVDAVGELERSREGGATAAQPGHNREAATFRPSGRRLASYFRSAVGVARIRSLIQESDDLNLLKQLLIIEYKSNKVSWNNFYYDDERYQALYKALKSRRIQYPVAVQVTVKGSIEHYANAKKFAWSCRCYSQIVEIDGTRHIFVPTIRFSDEQVASGIAAGKTYLLVCSAWLGNDSDPQAKDGKVIVYKNVSFGVHNPSQLRLDVGGE</sequence>
<comment type="caution">
    <text evidence="1">The sequence shown here is derived from an EMBL/GenBank/DDBJ whole genome shotgun (WGS) entry which is preliminary data.</text>
</comment>
<keyword evidence="2" id="KW-1185">Reference proteome</keyword>
<name>A0A3E0WWY7_9GAMM</name>
<gene>
    <name evidence="1" type="ORF">CAL65_11210</name>
</gene>
<dbReference type="RefSeq" id="WP_116301979.1">
    <property type="nucleotide sequence ID" value="NZ_NFZV01000007.1"/>
</dbReference>
<evidence type="ECO:0000313" key="1">
    <source>
        <dbReference type="EMBL" id="RFA36526.1"/>
    </source>
</evidence>
<dbReference type="Proteomes" id="UP000256763">
    <property type="component" value="Unassembled WGS sequence"/>
</dbReference>